<dbReference type="InterPro" id="IPR002575">
    <property type="entry name" value="Aminoglycoside_PTrfase"/>
</dbReference>
<dbReference type="SUPFAM" id="SSF56112">
    <property type="entry name" value="Protein kinase-like (PK-like)"/>
    <property type="match status" value="1"/>
</dbReference>
<name>A0ABN3WJY8_STRTU</name>
<keyword evidence="3" id="KW-1185">Reference proteome</keyword>
<protein>
    <recommendedName>
        <fullName evidence="1">Aminoglycoside phosphotransferase domain-containing protein</fullName>
    </recommendedName>
</protein>
<evidence type="ECO:0000259" key="1">
    <source>
        <dbReference type="Pfam" id="PF01636"/>
    </source>
</evidence>
<evidence type="ECO:0000313" key="2">
    <source>
        <dbReference type="EMBL" id="GAA2917429.1"/>
    </source>
</evidence>
<organism evidence="2 3">
    <name type="scientific">Streptomyces thioluteus</name>
    <dbReference type="NCBI Taxonomy" id="66431"/>
    <lineage>
        <taxon>Bacteria</taxon>
        <taxon>Bacillati</taxon>
        <taxon>Actinomycetota</taxon>
        <taxon>Actinomycetes</taxon>
        <taxon>Kitasatosporales</taxon>
        <taxon>Streptomycetaceae</taxon>
        <taxon>Streptomyces</taxon>
    </lineage>
</organism>
<reference evidence="2 3" key="1">
    <citation type="journal article" date="2019" name="Int. J. Syst. Evol. Microbiol.">
        <title>The Global Catalogue of Microorganisms (GCM) 10K type strain sequencing project: providing services to taxonomists for standard genome sequencing and annotation.</title>
        <authorList>
            <consortium name="The Broad Institute Genomics Platform"/>
            <consortium name="The Broad Institute Genome Sequencing Center for Infectious Disease"/>
            <person name="Wu L."/>
            <person name="Ma J."/>
        </authorList>
    </citation>
    <scope>NUCLEOTIDE SEQUENCE [LARGE SCALE GENOMIC DNA]</scope>
    <source>
        <strain evidence="2 3">JCM 4087</strain>
    </source>
</reference>
<dbReference type="Gene3D" id="3.90.1200.10">
    <property type="match status" value="1"/>
</dbReference>
<dbReference type="InterPro" id="IPR011009">
    <property type="entry name" value="Kinase-like_dom_sf"/>
</dbReference>
<gene>
    <name evidence="2" type="ORF">GCM10020221_12000</name>
</gene>
<sequence length="275" mass="30096">MIPELLNRHWGFDPVDVTALEGGMNSLTWSVRSDTARWVGKAVPAHAAEAFAYGLGLADRLERAGIAAGAPEPTLDGRWTAPLGERTFALLRWVEGEEPEEQAVVGRTLARAHLVLGTAEPGRLYLPEEHLDIRPWLRPMAEGVMRLLDAAALTWGPVHGDPSMDAFRLDPATGRCGVIDWGGAGVWPRAYDLAALVMYEGPARMRPLIDAYIAEGALAREEMERALGPLLDYRWAGQAVYFAGRIARGDVTGLWSPDANEEGLEAARRWFHPNG</sequence>
<comment type="caution">
    <text evidence="2">The sequence shown here is derived from an EMBL/GenBank/DDBJ whole genome shotgun (WGS) entry which is preliminary data.</text>
</comment>
<accession>A0ABN3WJY8</accession>
<feature type="domain" description="Aminoglycoside phosphotransferase" evidence="1">
    <location>
        <begin position="16"/>
        <end position="218"/>
    </location>
</feature>
<proteinExistence type="predicted"/>
<evidence type="ECO:0000313" key="3">
    <source>
        <dbReference type="Proteomes" id="UP001501102"/>
    </source>
</evidence>
<dbReference type="RefSeq" id="WP_344961288.1">
    <property type="nucleotide sequence ID" value="NZ_BAAAXZ010000043.1"/>
</dbReference>
<dbReference type="Pfam" id="PF01636">
    <property type="entry name" value="APH"/>
    <property type="match status" value="1"/>
</dbReference>
<dbReference type="Proteomes" id="UP001501102">
    <property type="component" value="Unassembled WGS sequence"/>
</dbReference>
<dbReference type="EMBL" id="BAAAXZ010000043">
    <property type="protein sequence ID" value="GAA2917429.1"/>
    <property type="molecule type" value="Genomic_DNA"/>
</dbReference>